<dbReference type="Proteomes" id="UP000782519">
    <property type="component" value="Unassembled WGS sequence"/>
</dbReference>
<organism evidence="1 2">
    <name type="scientific">Rhodopseudomonas palustris</name>
    <dbReference type="NCBI Taxonomy" id="1076"/>
    <lineage>
        <taxon>Bacteria</taxon>
        <taxon>Pseudomonadati</taxon>
        <taxon>Pseudomonadota</taxon>
        <taxon>Alphaproteobacteria</taxon>
        <taxon>Hyphomicrobiales</taxon>
        <taxon>Nitrobacteraceae</taxon>
        <taxon>Rhodopseudomonas</taxon>
    </lineage>
</organism>
<dbReference type="AlphaFoldDB" id="A0A933RWH6"/>
<gene>
    <name evidence="1" type="ORF">HZA66_08600</name>
</gene>
<accession>A0A933RWH6</accession>
<proteinExistence type="predicted"/>
<protein>
    <submittedName>
        <fullName evidence="1">Uncharacterized protein</fullName>
    </submittedName>
</protein>
<comment type="caution">
    <text evidence="1">The sequence shown here is derived from an EMBL/GenBank/DDBJ whole genome shotgun (WGS) entry which is preliminary data.</text>
</comment>
<sequence>MISRGDPLSWGERFLAADDAEDAAEAQSDADYAVAVVAVSRALADRAGAHARCKLGRCRRERGCRTFSDCAVRPWRDPADLRYQPAIDACYEAIQRVWRRGASGR</sequence>
<evidence type="ECO:0000313" key="2">
    <source>
        <dbReference type="Proteomes" id="UP000782519"/>
    </source>
</evidence>
<name>A0A933RWH6_RHOPL</name>
<reference evidence="1" key="1">
    <citation type="submission" date="2020-07" db="EMBL/GenBank/DDBJ databases">
        <title>Huge and variable diversity of episymbiotic CPR bacteria and DPANN archaea in groundwater ecosystems.</title>
        <authorList>
            <person name="He C.Y."/>
            <person name="Keren R."/>
            <person name="Whittaker M."/>
            <person name="Farag I.F."/>
            <person name="Doudna J."/>
            <person name="Cate J.H.D."/>
            <person name="Banfield J.F."/>
        </authorList>
    </citation>
    <scope>NUCLEOTIDE SEQUENCE</scope>
    <source>
        <strain evidence="1">NC_groundwater_1818_Pr3_B-0.1um_66_35</strain>
    </source>
</reference>
<evidence type="ECO:0000313" key="1">
    <source>
        <dbReference type="EMBL" id="MBI5129489.1"/>
    </source>
</evidence>
<dbReference type="EMBL" id="JACRJB010000023">
    <property type="protein sequence ID" value="MBI5129489.1"/>
    <property type="molecule type" value="Genomic_DNA"/>
</dbReference>